<reference evidence="1 2" key="1">
    <citation type="submission" date="2014-10" db="EMBL/GenBank/DDBJ databases">
        <title>Draft genome of the hookworm Ancylostoma caninum.</title>
        <authorList>
            <person name="Mitreva M."/>
        </authorList>
    </citation>
    <scope>NUCLEOTIDE SEQUENCE [LARGE SCALE GENOMIC DNA]</scope>
    <source>
        <strain evidence="1 2">Baltimore</strain>
    </source>
</reference>
<name>A0A368GZJ9_ANCCA</name>
<comment type="caution">
    <text evidence="1">The sequence shown here is derived from an EMBL/GenBank/DDBJ whole genome shotgun (WGS) entry which is preliminary data.</text>
</comment>
<gene>
    <name evidence="1" type="ORF">ANCCAN_04221</name>
</gene>
<keyword evidence="2" id="KW-1185">Reference proteome</keyword>
<organism evidence="1 2">
    <name type="scientific">Ancylostoma caninum</name>
    <name type="common">Dog hookworm</name>
    <dbReference type="NCBI Taxonomy" id="29170"/>
    <lineage>
        <taxon>Eukaryota</taxon>
        <taxon>Metazoa</taxon>
        <taxon>Ecdysozoa</taxon>
        <taxon>Nematoda</taxon>
        <taxon>Chromadorea</taxon>
        <taxon>Rhabditida</taxon>
        <taxon>Rhabditina</taxon>
        <taxon>Rhabditomorpha</taxon>
        <taxon>Strongyloidea</taxon>
        <taxon>Ancylostomatidae</taxon>
        <taxon>Ancylostomatinae</taxon>
        <taxon>Ancylostoma</taxon>
    </lineage>
</organism>
<protein>
    <submittedName>
        <fullName evidence="1">Uncharacterized protein</fullName>
    </submittedName>
</protein>
<dbReference type="AlphaFoldDB" id="A0A368GZJ9"/>
<dbReference type="Pfam" id="PF17641">
    <property type="entry name" value="ASPRs"/>
    <property type="match status" value="1"/>
</dbReference>
<sequence length="105" mass="11417">MPSNDQRMVLFTGVEALAPSKDVGLKILYECALEGMAGLILESPEKPHNCAQSLGIFPLTFEISETAQVLDAITSRRGASTDTFVFSSERKDGHNCCELNVLNNI</sequence>
<dbReference type="EMBL" id="JOJR01000030">
    <property type="protein sequence ID" value="RCN49764.1"/>
    <property type="molecule type" value="Genomic_DNA"/>
</dbReference>
<dbReference type="Proteomes" id="UP000252519">
    <property type="component" value="Unassembled WGS sequence"/>
</dbReference>
<evidence type="ECO:0000313" key="2">
    <source>
        <dbReference type="Proteomes" id="UP000252519"/>
    </source>
</evidence>
<proteinExistence type="predicted"/>
<accession>A0A368GZJ9</accession>
<evidence type="ECO:0000313" key="1">
    <source>
        <dbReference type="EMBL" id="RCN49764.1"/>
    </source>
</evidence>
<dbReference type="InterPro" id="IPR035109">
    <property type="entry name" value="ASPR"/>
</dbReference>
<dbReference type="OrthoDB" id="5904859at2759"/>